<dbReference type="EMBL" id="JACRTE010000006">
    <property type="protein sequence ID" value="MBC8596505.1"/>
    <property type="molecule type" value="Genomic_DNA"/>
</dbReference>
<evidence type="ECO:0000259" key="3">
    <source>
        <dbReference type="PROSITE" id="PS51272"/>
    </source>
</evidence>
<dbReference type="PROSITE" id="PS51272">
    <property type="entry name" value="SLH"/>
    <property type="match status" value="3"/>
</dbReference>
<dbReference type="InterPro" id="IPR001119">
    <property type="entry name" value="SLH_dom"/>
</dbReference>
<organism evidence="4 5">
    <name type="scientific">Qingrenia yutianensis</name>
    <dbReference type="NCBI Taxonomy" id="2763676"/>
    <lineage>
        <taxon>Bacteria</taxon>
        <taxon>Bacillati</taxon>
        <taxon>Bacillota</taxon>
        <taxon>Clostridia</taxon>
        <taxon>Eubacteriales</taxon>
        <taxon>Oscillospiraceae</taxon>
        <taxon>Qingrenia</taxon>
    </lineage>
</organism>
<evidence type="ECO:0000313" key="4">
    <source>
        <dbReference type="EMBL" id="MBC8596505.1"/>
    </source>
</evidence>
<feature type="domain" description="SLH" evidence="3">
    <location>
        <begin position="946"/>
        <end position="1003"/>
    </location>
</feature>
<feature type="region of interest" description="Disordered" evidence="2">
    <location>
        <begin position="788"/>
        <end position="822"/>
    </location>
</feature>
<dbReference type="Pfam" id="PF00395">
    <property type="entry name" value="SLH"/>
    <property type="match status" value="3"/>
</dbReference>
<evidence type="ECO:0000256" key="2">
    <source>
        <dbReference type="SAM" id="MobiDB-lite"/>
    </source>
</evidence>
<accession>A0A926ITE7</accession>
<dbReference type="AlphaFoldDB" id="A0A926ITE7"/>
<comment type="caution">
    <text evidence="4">The sequence shown here is derived from an EMBL/GenBank/DDBJ whole genome shotgun (WGS) entry which is preliminary data.</text>
</comment>
<evidence type="ECO:0000256" key="1">
    <source>
        <dbReference type="ARBA" id="ARBA00022737"/>
    </source>
</evidence>
<keyword evidence="1" id="KW-0677">Repeat</keyword>
<feature type="compositionally biased region" description="Gly residues" evidence="2">
    <location>
        <begin position="793"/>
        <end position="803"/>
    </location>
</feature>
<reference evidence="4" key="1">
    <citation type="submission" date="2020-08" db="EMBL/GenBank/DDBJ databases">
        <title>Genome public.</title>
        <authorList>
            <person name="Liu C."/>
            <person name="Sun Q."/>
        </authorList>
    </citation>
    <scope>NUCLEOTIDE SEQUENCE</scope>
    <source>
        <strain evidence="4">NSJ-50</strain>
    </source>
</reference>
<dbReference type="PANTHER" id="PTHR43308">
    <property type="entry name" value="OUTER MEMBRANE PROTEIN ALPHA-RELATED"/>
    <property type="match status" value="1"/>
</dbReference>
<dbReference type="PANTHER" id="PTHR43308:SF5">
    <property type="entry name" value="S-LAYER PROTEIN _ PEPTIDOGLYCAN ENDO-BETA-N-ACETYLGLUCOSAMINIDASE"/>
    <property type="match status" value="1"/>
</dbReference>
<protein>
    <submittedName>
        <fullName evidence="4">S-layer homology domain-containing protein</fullName>
    </submittedName>
</protein>
<dbReference type="Proteomes" id="UP000647416">
    <property type="component" value="Unassembled WGS sequence"/>
</dbReference>
<feature type="domain" description="SLH" evidence="3">
    <location>
        <begin position="821"/>
        <end position="884"/>
    </location>
</feature>
<sequence length="1003" mass="109489">MKKFISEIIIGALAVNLLAPCVFGESNVLNNDDLYTEESVFEEYLDSEISNEDYCEADGFVLADNDGAPALLSGGDNVIARFGSSYLDTSAPMSKDFSSDITSPVTSAKVAVCKSGSALGTCGIRNNVPFVLNEENSYVAVTYYVKAVTADEGTNPRVSGLLQYCTANGSNGGNTVNAFAGIKNEQTLENDVWYKCFQIFKIDSTGYSASGKDFSALRFVLNAGQPGQTTYLGGFSVYNFGTEFEYLDAQNTENAIIEYIEQPKLSEISVGGKLPEGFDPNVNRYMIRTDDPDEEIVTSHSIFADVETETEDNQNGVRTVNLTVNTYKSDIINKYGSYANTNVYTVYMVQSDVLSADDFGIYSKDGEPRNGISKGENVIKMRLKNRSEAVDATLFFAVLNDESKACIDVKSVDVLLAKNAVSDEISENIEVLDDGKYSLKVFAVDRQSYKPLTGNLSGSDTLAEGGEYGKINAVVNYEKSVIEASGRLKGGMGQRFFAAVVGGKGGFSLNSVCFADLITASPDGTFLFEFVPCNADKYTYFTLYVFDEELNTYQTAGFDYFDESVIDKAAEWFETASENDVSDALSEKILINGNIKASVIFGGKLEQYTALINKSYVDKALAKTKFASVADLVSAFENAVADAKICDEFNLSDADNFDLLVVKYAEKLKIDLNENYAYKALGDDGKKAVFDKLCEKKNFSEPDEIGIAVNDAVILYLYNNSSWGDIAELCGYYKDILKIDLTDVKFVSLGETRQANVFKAMQSAVFTQKSDIASKFYAETQSQYSLMNSGSGKSSGGGGGTKGGTISVAPTVPSDEPKDDDNVKFTDVDESNWAKDYIYDLCKKGIINGFDDGTFKPDNELTRAEFVKMTVLAFGMYDGNAEVNFSDCANDDWYYPFVASAVRNGAVNEISESLFAPNEKITRQDMAVIIYRIINGRITVESDYDGINLNDFGKVTNYAKESVSEIFKAGIISGDENGNFAPMNFATRAEAAKVISVILSLNN</sequence>
<dbReference type="RefSeq" id="WP_262431973.1">
    <property type="nucleotide sequence ID" value="NZ_JACRTE010000006.1"/>
</dbReference>
<feature type="domain" description="SLH" evidence="3">
    <location>
        <begin position="885"/>
        <end position="944"/>
    </location>
</feature>
<dbReference type="InterPro" id="IPR051465">
    <property type="entry name" value="Cell_Envelope_Struct_Comp"/>
</dbReference>
<evidence type="ECO:0000313" key="5">
    <source>
        <dbReference type="Proteomes" id="UP000647416"/>
    </source>
</evidence>
<name>A0A926ITE7_9FIRM</name>
<gene>
    <name evidence="4" type="ORF">H8706_06440</name>
</gene>
<proteinExistence type="predicted"/>
<keyword evidence="5" id="KW-1185">Reference proteome</keyword>